<dbReference type="Proteomes" id="UP000823561">
    <property type="component" value="Chromosome 1"/>
</dbReference>
<dbReference type="AlphaFoldDB" id="A0AAV6HKL9"/>
<organism evidence="2 3">
    <name type="scientific">Alosa alosa</name>
    <name type="common">allis shad</name>
    <dbReference type="NCBI Taxonomy" id="278164"/>
    <lineage>
        <taxon>Eukaryota</taxon>
        <taxon>Metazoa</taxon>
        <taxon>Chordata</taxon>
        <taxon>Craniata</taxon>
        <taxon>Vertebrata</taxon>
        <taxon>Euteleostomi</taxon>
        <taxon>Actinopterygii</taxon>
        <taxon>Neopterygii</taxon>
        <taxon>Teleostei</taxon>
        <taxon>Clupei</taxon>
        <taxon>Clupeiformes</taxon>
        <taxon>Clupeoidei</taxon>
        <taxon>Clupeidae</taxon>
        <taxon>Alosa</taxon>
    </lineage>
</organism>
<dbReference type="EMBL" id="JADWDJ010000001">
    <property type="protein sequence ID" value="KAG5286012.1"/>
    <property type="molecule type" value="Genomic_DNA"/>
</dbReference>
<name>A0AAV6HKL9_9TELE</name>
<feature type="region of interest" description="Disordered" evidence="1">
    <location>
        <begin position="44"/>
        <end position="65"/>
    </location>
</feature>
<sequence>MAAQTSRSPSRAQKVNFAMSSMSLDPKEGVSWERKMGWDRERTACTTAQPPHSPQPGQYEHSFFF</sequence>
<evidence type="ECO:0000313" key="3">
    <source>
        <dbReference type="Proteomes" id="UP000823561"/>
    </source>
</evidence>
<protein>
    <submittedName>
        <fullName evidence="2">Uncharacterized protein</fullName>
    </submittedName>
</protein>
<evidence type="ECO:0000313" key="2">
    <source>
        <dbReference type="EMBL" id="KAG5286012.1"/>
    </source>
</evidence>
<comment type="caution">
    <text evidence="2">The sequence shown here is derived from an EMBL/GenBank/DDBJ whole genome shotgun (WGS) entry which is preliminary data.</text>
</comment>
<proteinExistence type="predicted"/>
<evidence type="ECO:0000256" key="1">
    <source>
        <dbReference type="SAM" id="MobiDB-lite"/>
    </source>
</evidence>
<keyword evidence="3" id="KW-1185">Reference proteome</keyword>
<reference evidence="2 3" key="1">
    <citation type="submission" date="2020-10" db="EMBL/GenBank/DDBJ databases">
        <title>Chromosome-scale genome assembly of the Allis shad, Alosa alosa.</title>
        <authorList>
            <person name="Margot Z."/>
            <person name="Christophe K."/>
            <person name="Cabau C."/>
            <person name="Louis A."/>
            <person name="Berthelot C."/>
            <person name="Parey E."/>
            <person name="Roest Crollius H."/>
            <person name="Montfort J."/>
            <person name="Robinson-Rechavi M."/>
            <person name="Bucao C."/>
            <person name="Bouchez O."/>
            <person name="Gislard M."/>
            <person name="Lluch J."/>
            <person name="Milhes M."/>
            <person name="Lampietro C."/>
            <person name="Lopez Roques C."/>
            <person name="Donnadieu C."/>
            <person name="Braasch I."/>
            <person name="Desvignes T."/>
            <person name="Postlethwait J."/>
            <person name="Bobe J."/>
            <person name="Guiguen Y."/>
        </authorList>
    </citation>
    <scope>NUCLEOTIDE SEQUENCE [LARGE SCALE GENOMIC DNA]</scope>
    <source>
        <strain evidence="2">M-15738</strain>
        <tissue evidence="2">Blood</tissue>
    </source>
</reference>
<accession>A0AAV6HKL9</accession>
<gene>
    <name evidence="2" type="ORF">AALO_G00010010</name>
</gene>